<dbReference type="Proteomes" id="UP000824139">
    <property type="component" value="Unassembled WGS sequence"/>
</dbReference>
<evidence type="ECO:0000313" key="2">
    <source>
        <dbReference type="Proteomes" id="UP000824139"/>
    </source>
</evidence>
<reference evidence="1" key="2">
    <citation type="journal article" date="2021" name="PeerJ">
        <title>Extensive microbial diversity within the chicken gut microbiome revealed by metagenomics and culture.</title>
        <authorList>
            <person name="Gilroy R."/>
            <person name="Ravi A."/>
            <person name="Getino M."/>
            <person name="Pursley I."/>
            <person name="Horton D.L."/>
            <person name="Alikhan N.F."/>
            <person name="Baker D."/>
            <person name="Gharbi K."/>
            <person name="Hall N."/>
            <person name="Watson M."/>
            <person name="Adriaenssens E.M."/>
            <person name="Foster-Nyarko E."/>
            <person name="Jarju S."/>
            <person name="Secka A."/>
            <person name="Antonio M."/>
            <person name="Oren A."/>
            <person name="Chaudhuri R.R."/>
            <person name="La Ragione R."/>
            <person name="Hildebrand F."/>
            <person name="Pallen M.J."/>
        </authorList>
    </citation>
    <scope>NUCLEOTIDE SEQUENCE</scope>
    <source>
        <strain evidence="1">CHK152-2994</strain>
    </source>
</reference>
<accession>A0A9D1FY34</accession>
<evidence type="ECO:0000313" key="1">
    <source>
        <dbReference type="EMBL" id="HIS83581.1"/>
    </source>
</evidence>
<protein>
    <submittedName>
        <fullName evidence="1">Uncharacterized protein</fullName>
    </submittedName>
</protein>
<dbReference type="EMBL" id="DVJO01000178">
    <property type="protein sequence ID" value="HIS83581.1"/>
    <property type="molecule type" value="Genomic_DNA"/>
</dbReference>
<comment type="caution">
    <text evidence="1">The sequence shown here is derived from an EMBL/GenBank/DDBJ whole genome shotgun (WGS) entry which is preliminary data.</text>
</comment>
<name>A0A9D1FY34_9BACT</name>
<reference evidence="1" key="1">
    <citation type="submission" date="2020-10" db="EMBL/GenBank/DDBJ databases">
        <authorList>
            <person name="Gilroy R."/>
        </authorList>
    </citation>
    <scope>NUCLEOTIDE SEQUENCE</scope>
    <source>
        <strain evidence="1">CHK152-2994</strain>
    </source>
</reference>
<sequence length="137" mass="15661">MNKRPLIITSLIILLIAAAAIVISNLNSTTYTVTCKSKEEGCSYSHKSSSGKVLLSKDFKYEDVMQCNLETRYKPNKNNSKLGAIDTYEFFLYTNYGMDVLNFKSKDGKRLAAICTNIFEKKPFNYRFKVKKEAEKQ</sequence>
<dbReference type="AlphaFoldDB" id="A0A9D1FY34"/>
<gene>
    <name evidence="1" type="ORF">IAD41_08275</name>
</gene>
<proteinExistence type="predicted"/>
<organism evidence="1 2">
    <name type="scientific">Candidatus Scatenecus faecavium</name>
    <dbReference type="NCBI Taxonomy" id="2840915"/>
    <lineage>
        <taxon>Bacteria</taxon>
        <taxon>Candidatus Scatenecus</taxon>
    </lineage>
</organism>